<feature type="coiled-coil region" evidence="1">
    <location>
        <begin position="295"/>
        <end position="353"/>
    </location>
</feature>
<dbReference type="SUPFAM" id="SSF52540">
    <property type="entry name" value="P-loop containing nucleoside triphosphate hydrolases"/>
    <property type="match status" value="2"/>
</dbReference>
<feature type="coiled-coil region" evidence="1">
    <location>
        <begin position="518"/>
        <end position="552"/>
    </location>
</feature>
<reference evidence="3 4" key="1">
    <citation type="submission" date="2023-05" db="EMBL/GenBank/DDBJ databases">
        <title>Corynebacterium suedekumii sp. nov. and Corynebacterium breve sp. nov. isolated from raw cow's milk.</title>
        <authorList>
            <person name="Baer M.K."/>
            <person name="Mehl L."/>
            <person name="Hellmuth R."/>
            <person name="Marke G."/>
            <person name="Lipski A."/>
        </authorList>
    </citation>
    <scope>NUCLEOTIDE SEQUENCE [LARGE SCALE GENOMIC DNA]</scope>
    <source>
        <strain evidence="3 4">R4</strain>
    </source>
</reference>
<protein>
    <submittedName>
        <fullName evidence="3">AAA family ATPase</fullName>
    </submittedName>
</protein>
<feature type="coiled-coil region" evidence="1">
    <location>
        <begin position="202"/>
        <end position="267"/>
    </location>
</feature>
<evidence type="ECO:0000259" key="2">
    <source>
        <dbReference type="Pfam" id="PF13175"/>
    </source>
</evidence>
<name>A0ABY8VG33_9CORY</name>
<dbReference type="Pfam" id="PF13175">
    <property type="entry name" value="AAA_15"/>
    <property type="match status" value="1"/>
</dbReference>
<gene>
    <name evidence="3" type="ORF">QP027_04210</name>
</gene>
<feature type="coiled-coil region" evidence="1">
    <location>
        <begin position="692"/>
        <end position="719"/>
    </location>
</feature>
<dbReference type="InterPro" id="IPR041685">
    <property type="entry name" value="AAA_GajA/Old/RecF-like"/>
</dbReference>
<feature type="coiled-coil region" evidence="1">
    <location>
        <begin position="584"/>
        <end position="618"/>
    </location>
</feature>
<evidence type="ECO:0000313" key="3">
    <source>
        <dbReference type="EMBL" id="WIM68604.1"/>
    </source>
</evidence>
<keyword evidence="4" id="KW-1185">Reference proteome</keyword>
<dbReference type="PANTHER" id="PTHR41259">
    <property type="entry name" value="DOUBLE-STRAND BREAK REPAIR RAD50 ATPASE, PUTATIVE-RELATED"/>
    <property type="match status" value="1"/>
</dbReference>
<evidence type="ECO:0000313" key="4">
    <source>
        <dbReference type="Proteomes" id="UP001225598"/>
    </source>
</evidence>
<proteinExistence type="predicted"/>
<sequence>MRIHSLTLDNVRGIEHLELADLPETGVIVIHGENEAGKSTILDALDAVLNQRHGAKNSAVKQLQPVHRDVPPEVFLHATIGPYTFKLRKQWLSRAATELELVAPQRANFKGREADDKLADIIAEHMDAELAQTLFMRQNAVPSGIKAVGIPSMTHALDREVGEDSTGTEDTELLQRIESEYQRYFTPKGKPVKEITQRIEKIAEFTALLEDKRREKDRLGERVDEVDRKHREIEGIRSELPDAVREVEELQKQFVTAQKTKDAADQAAERAYHAEAALKRILADKQHRELLVERLELAKANRTALAAQVSELSAKTKAESDKIAELELHRDTAVEQEKKARKALREAQNLRDNTRASSKLTALRALIDDWHKADEEVARLRSELPERTISDDDVSAVEDASNELLIQKRLREASAAKLIISRPTSGEVLVDDTPVELSGETFIELHDGTRLELDNFAATFQAAATSSDSVSAVENAEHALSELLDELGCAELAEVRLKRDQHREVTAQLSSAVDSRKSILGTREIDDIKAEIENLEEQLDSFRESADALTEEEAERRVQENQEAFDQASILARSAEAQLGGWAARKAHTELEIVRARLQAAEEAVKTATSELDTQLEKLSDEDFALKLHEATTTHETTRKALELAREELEAARPDLAESLLNGATARVENLKKRESDAHIRIVELTSHIETAQGIAEEVDQLEAKVAQLSTEADRVQRRADAVNLLRSTMHSYRDAARKRYAEPFARALNRYASIVFGPEVSFELDDDLQVVERSLAGATVPLEQLSGGAKEQLAVLTRFAIAELASGGTEAGSVPVVVDDALGSTDPQRLKLMNTLFNTVGMNNQVLVLTCYPQRFDRVNTAARHSIDDLKSTGENPH</sequence>
<dbReference type="EMBL" id="CP126969">
    <property type="protein sequence ID" value="WIM68604.1"/>
    <property type="molecule type" value="Genomic_DNA"/>
</dbReference>
<dbReference type="PANTHER" id="PTHR41259:SF1">
    <property type="entry name" value="DOUBLE-STRAND BREAK REPAIR RAD50 ATPASE, PUTATIVE-RELATED"/>
    <property type="match status" value="1"/>
</dbReference>
<evidence type="ECO:0000256" key="1">
    <source>
        <dbReference type="SAM" id="Coils"/>
    </source>
</evidence>
<dbReference type="Gene3D" id="3.40.50.300">
    <property type="entry name" value="P-loop containing nucleotide triphosphate hydrolases"/>
    <property type="match status" value="2"/>
</dbReference>
<organism evidence="3 4">
    <name type="scientific">Corynebacterium breve</name>
    <dbReference type="NCBI Taxonomy" id="3049799"/>
    <lineage>
        <taxon>Bacteria</taxon>
        <taxon>Bacillati</taxon>
        <taxon>Actinomycetota</taxon>
        <taxon>Actinomycetes</taxon>
        <taxon>Mycobacteriales</taxon>
        <taxon>Corynebacteriaceae</taxon>
        <taxon>Corynebacterium</taxon>
    </lineage>
</organism>
<feature type="domain" description="Endonuclease GajA/Old nuclease/RecF-like AAA" evidence="2">
    <location>
        <begin position="1"/>
        <end position="348"/>
    </location>
</feature>
<dbReference type="InterPro" id="IPR027417">
    <property type="entry name" value="P-loop_NTPase"/>
</dbReference>
<dbReference type="RefSeq" id="WP_284826245.1">
    <property type="nucleotide sequence ID" value="NZ_CP126969.1"/>
</dbReference>
<accession>A0ABY8VG33</accession>
<dbReference type="Proteomes" id="UP001225598">
    <property type="component" value="Chromosome"/>
</dbReference>
<keyword evidence="1" id="KW-0175">Coiled coil</keyword>